<comment type="caution">
    <text evidence="2">The sequence shown here is derived from an EMBL/GenBank/DDBJ whole genome shotgun (WGS) entry which is preliminary data.</text>
</comment>
<feature type="domain" description="N-acetyltransferase" evidence="1">
    <location>
        <begin position="1"/>
        <end position="154"/>
    </location>
</feature>
<dbReference type="EMBL" id="PPSX01000003">
    <property type="protein sequence ID" value="RZQ55028.1"/>
    <property type="molecule type" value="Genomic_DNA"/>
</dbReference>
<organism evidence="2 3">
    <name type="scientific">Pseudoalteromonas phenolica</name>
    <dbReference type="NCBI Taxonomy" id="161398"/>
    <lineage>
        <taxon>Bacteria</taxon>
        <taxon>Pseudomonadati</taxon>
        <taxon>Pseudomonadota</taxon>
        <taxon>Gammaproteobacteria</taxon>
        <taxon>Alteromonadales</taxon>
        <taxon>Pseudoalteromonadaceae</taxon>
        <taxon>Pseudoalteromonas</taxon>
    </lineage>
</organism>
<dbReference type="RefSeq" id="WP_130253669.1">
    <property type="nucleotide sequence ID" value="NZ_PPSX01000003.1"/>
</dbReference>
<keyword evidence="2" id="KW-0808">Transferase</keyword>
<dbReference type="Proteomes" id="UP000291338">
    <property type="component" value="Unassembled WGS sequence"/>
</dbReference>
<protein>
    <submittedName>
        <fullName evidence="2">GNAT family N-acetyltransferase</fullName>
    </submittedName>
</protein>
<dbReference type="Pfam" id="PF00583">
    <property type="entry name" value="Acetyltransf_1"/>
    <property type="match status" value="1"/>
</dbReference>
<dbReference type="GO" id="GO:0016747">
    <property type="term" value="F:acyltransferase activity, transferring groups other than amino-acyl groups"/>
    <property type="evidence" value="ECO:0007669"/>
    <property type="project" value="InterPro"/>
</dbReference>
<dbReference type="CDD" id="cd04301">
    <property type="entry name" value="NAT_SF"/>
    <property type="match status" value="1"/>
</dbReference>
<evidence type="ECO:0000313" key="3">
    <source>
        <dbReference type="Proteomes" id="UP000291338"/>
    </source>
</evidence>
<sequence length="159" mass="18039">MIQQLNNVAVEVSQQIYQVFQRSYKIEAELIGVENFPPLSRSVEQIRQSTNEFYGVIIEGELAGVIEVSLKEPSAQDISKTTLEIESLTVSPLFFKQGIASRLIEFVLQNKAFEYAIVETAAVNQPAIRLYDKHGFRVFKQFTPEHGIEKVALKQNGYK</sequence>
<accession>A0A4V2EK91</accession>
<proteinExistence type="predicted"/>
<dbReference type="Gene3D" id="3.40.630.30">
    <property type="match status" value="1"/>
</dbReference>
<dbReference type="InterPro" id="IPR016181">
    <property type="entry name" value="Acyl_CoA_acyltransferase"/>
</dbReference>
<dbReference type="PROSITE" id="PS51186">
    <property type="entry name" value="GNAT"/>
    <property type="match status" value="1"/>
</dbReference>
<name>A0A4V2EK91_9GAMM</name>
<reference evidence="2 3" key="1">
    <citation type="submission" date="2018-01" db="EMBL/GenBank/DDBJ databases">
        <title>Co-occurrence of chitin degradation, pigmentation and bioactivity in marine Pseudoalteromonas.</title>
        <authorList>
            <person name="Paulsen S."/>
            <person name="Gram L."/>
            <person name="Machado H."/>
        </authorList>
    </citation>
    <scope>NUCLEOTIDE SEQUENCE [LARGE SCALE GENOMIC DNA]</scope>
    <source>
        <strain evidence="2 3">S3898</strain>
    </source>
</reference>
<dbReference type="AlphaFoldDB" id="A0A4V2EK91"/>
<gene>
    <name evidence="2" type="ORF">C1E23_00375</name>
</gene>
<evidence type="ECO:0000313" key="2">
    <source>
        <dbReference type="EMBL" id="RZQ55028.1"/>
    </source>
</evidence>
<evidence type="ECO:0000259" key="1">
    <source>
        <dbReference type="PROSITE" id="PS51186"/>
    </source>
</evidence>
<dbReference type="SUPFAM" id="SSF55729">
    <property type="entry name" value="Acyl-CoA N-acyltransferases (Nat)"/>
    <property type="match status" value="1"/>
</dbReference>
<dbReference type="InterPro" id="IPR000182">
    <property type="entry name" value="GNAT_dom"/>
</dbReference>